<proteinExistence type="inferred from homology"/>
<keyword evidence="4 5" id="KW-0671">Queuosine biosynthesis</keyword>
<dbReference type="NCBIfam" id="TIGR00430">
    <property type="entry name" value="Q_tRNA_tgt"/>
    <property type="match status" value="1"/>
</dbReference>
<comment type="cofactor">
    <cofactor evidence="5">
        <name>Zn(2+)</name>
        <dbReference type="ChEBI" id="CHEBI:29105"/>
    </cofactor>
    <text evidence="5">Binds 1 zinc ion per subunit.</text>
</comment>
<dbReference type="InterPro" id="IPR050076">
    <property type="entry name" value="ArchSynthase1/Queuine_TRR"/>
</dbReference>
<dbReference type="AlphaFoldDB" id="A0A0A1ZG20"/>
<comment type="catalytic activity">
    <reaction evidence="5">
        <text>7-aminomethyl-7-carbaguanine + guanosine(34) in tRNA = 7-aminomethyl-7-carbaguanosine(34) in tRNA + guanine</text>
        <dbReference type="Rhea" id="RHEA:24104"/>
        <dbReference type="Rhea" id="RHEA-COMP:10341"/>
        <dbReference type="Rhea" id="RHEA-COMP:10342"/>
        <dbReference type="ChEBI" id="CHEBI:16235"/>
        <dbReference type="ChEBI" id="CHEBI:58703"/>
        <dbReference type="ChEBI" id="CHEBI:74269"/>
        <dbReference type="ChEBI" id="CHEBI:82833"/>
        <dbReference type="EC" id="2.4.2.29"/>
    </reaction>
</comment>
<feature type="region of interest" description="RNA binding" evidence="5">
    <location>
        <begin position="246"/>
        <end position="252"/>
    </location>
</feature>
<dbReference type="InterPro" id="IPR004803">
    <property type="entry name" value="TGT"/>
</dbReference>
<protein>
    <recommendedName>
        <fullName evidence="5">Queuine tRNA-ribosyltransferase</fullName>
        <ecNumber evidence="5">2.4.2.29</ecNumber>
    </recommendedName>
    <alternativeName>
        <fullName evidence="5">Guanine insertion enzyme</fullName>
    </alternativeName>
    <alternativeName>
        <fullName evidence="5">tRNA-guanine transglycosylase</fullName>
    </alternativeName>
</protein>
<feature type="binding site" evidence="5">
    <location>
        <position position="308"/>
    </location>
    <ligand>
        <name>Zn(2+)</name>
        <dbReference type="ChEBI" id="CHEBI:29105"/>
    </ligand>
</feature>
<evidence type="ECO:0000256" key="5">
    <source>
        <dbReference type="HAMAP-Rule" id="MF_00168"/>
    </source>
</evidence>
<feature type="binding site" evidence="5">
    <location>
        <position position="334"/>
    </location>
    <ligand>
        <name>Zn(2+)</name>
        <dbReference type="ChEBI" id="CHEBI:29105"/>
    </ligand>
</feature>
<keyword evidence="5" id="KW-0479">Metal-binding</keyword>
<evidence type="ECO:0000259" key="6">
    <source>
        <dbReference type="Pfam" id="PF01702"/>
    </source>
</evidence>
<dbReference type="PANTHER" id="PTHR46499">
    <property type="entry name" value="QUEUINE TRNA-RIBOSYLTRANSFERASE"/>
    <property type="match status" value="1"/>
</dbReference>
<dbReference type="HAMAP" id="MF_00168">
    <property type="entry name" value="Q_tRNA_Tgt"/>
    <property type="match status" value="1"/>
</dbReference>
<dbReference type="GO" id="GO:0008479">
    <property type="term" value="F:tRNA-guanosine(34) queuine transglycosylase activity"/>
    <property type="evidence" value="ECO:0007669"/>
    <property type="project" value="UniProtKB-UniRule"/>
</dbReference>
<sequence>MFEFEITSNCSNTGARTGIFHTPNGEVNTPKFMPVGTLATVKGISSKQLTSTGSEMILSNTFHLHLQPGEKLIKESGGIHKFMNWPKPILTDSGGYQVFSLAKLNNISNKGVEFKNPRDGSHVFLSPEKVMQIQMDLGSDVAMAFDHCPPHTANENDIEDSLQRTHSWLQKCVETHKKSNQALFGIVQGGKYPRLREYSAKYTSSFDLPGIAVGGVSVGEAVEEIHSVINYVPKFLPINKPRYLMGIGSLREISLAVANGFDIFDCVLPTRLGRHGTAIFNDERLNLRNARFKNDFSPIDKTCKCETCKSYSRAYLHHLIRNDEILGLTLISLHNIAHLIRFTNAISTAIKDNCFTNDFAPWKTSSIAHYTW</sequence>
<feature type="region of interest" description="RNA binding; important for wobble base 34 recognition" evidence="5">
    <location>
        <begin position="270"/>
        <end position="274"/>
    </location>
</feature>
<comment type="subunit">
    <text evidence="5">Homodimer. Within each dimer, one monomer is responsible for RNA recognition and catalysis, while the other monomer binds to the replacement base PreQ1.</text>
</comment>
<keyword evidence="5" id="KW-0862">Zinc</keyword>
<dbReference type="RefSeq" id="WP_032524030.1">
    <property type="nucleotide sequence ID" value="NZ_CP138934.1"/>
</dbReference>
<feature type="binding site" evidence="5">
    <location>
        <position position="215"/>
    </location>
    <ligand>
        <name>substrate</name>
    </ligand>
</feature>
<dbReference type="GO" id="GO:0005829">
    <property type="term" value="C:cytosol"/>
    <property type="evidence" value="ECO:0007669"/>
    <property type="project" value="TreeGrafter"/>
</dbReference>
<comment type="function">
    <text evidence="5">Catalyzes the base-exchange of a guanine (G) residue with the queuine precursor 7-aminomethyl-7-deazaguanine (PreQ1) at position 34 (anticodon wobble position) in tRNAs with GU(N) anticodons (tRNA-Asp, -Asn, -His and -Tyr). Catalysis occurs through a double-displacement mechanism. The nucleophile active site attacks the C1' of nucleotide 34 to detach the guanine base from the RNA, forming a covalent enzyme-RNA intermediate. The proton acceptor active site deprotonates the incoming PreQ1, allowing a nucleophilic attack on the C1' of the ribose to form the product. After dissociation, two additional enzymatic reactions on the tRNA convert PreQ1 to queuine (Q), resulting in the hypermodified nucleoside queuosine (7-(((4,5-cis-dihydroxy-2-cyclopenten-1-yl)amino)methyl)-7-deazaguanosine).</text>
</comment>
<keyword evidence="1 5" id="KW-0328">Glycosyltransferase</keyword>
<feature type="active site" description="Nucleophile" evidence="5">
    <location>
        <position position="265"/>
    </location>
</feature>
<name>A0A0A1ZG20_PROMR</name>
<dbReference type="InterPro" id="IPR036511">
    <property type="entry name" value="TGT-like_sf"/>
</dbReference>
<keyword evidence="3 5" id="KW-0819">tRNA processing</keyword>
<evidence type="ECO:0000256" key="2">
    <source>
        <dbReference type="ARBA" id="ARBA00022679"/>
    </source>
</evidence>
<dbReference type="PANTHER" id="PTHR46499:SF1">
    <property type="entry name" value="QUEUINE TRNA-RIBOSYLTRANSFERASE"/>
    <property type="match status" value="1"/>
</dbReference>
<evidence type="ECO:0000256" key="3">
    <source>
        <dbReference type="ARBA" id="ARBA00022694"/>
    </source>
</evidence>
<dbReference type="Pfam" id="PF01702">
    <property type="entry name" value="TGT"/>
    <property type="match status" value="1"/>
</dbReference>
<dbReference type="SUPFAM" id="SSF51713">
    <property type="entry name" value="tRNA-guanine transglycosylase"/>
    <property type="match status" value="1"/>
</dbReference>
<keyword evidence="2 5" id="KW-0808">Transferase</keyword>
<gene>
    <name evidence="5" type="primary">tgt</name>
    <name evidence="7" type="ORF">EU91_0440</name>
</gene>
<dbReference type="Gene3D" id="3.20.20.105">
    <property type="entry name" value="Queuine tRNA-ribosyltransferase-like"/>
    <property type="match status" value="1"/>
</dbReference>
<dbReference type="GO" id="GO:0046872">
    <property type="term" value="F:metal ion binding"/>
    <property type="evidence" value="ECO:0007669"/>
    <property type="project" value="UniProtKB-KW"/>
</dbReference>
<dbReference type="eggNOG" id="COG0343">
    <property type="taxonomic scope" value="Bacteria"/>
</dbReference>
<feature type="active site" description="Proton acceptor" evidence="5">
    <location>
        <position position="92"/>
    </location>
</feature>
<dbReference type="NCBIfam" id="TIGR00449">
    <property type="entry name" value="tgt_general"/>
    <property type="match status" value="1"/>
</dbReference>
<comment type="pathway">
    <text evidence="5">tRNA modification; tRNA-queuosine biosynthesis.</text>
</comment>
<feature type="binding site" evidence="5">
    <location>
        <position position="146"/>
    </location>
    <ligand>
        <name>substrate</name>
    </ligand>
</feature>
<dbReference type="OrthoDB" id="9805417at2"/>
<feature type="domain" description="tRNA-guanine(15) transglycosylase-like" evidence="6">
    <location>
        <begin position="13"/>
        <end position="359"/>
    </location>
</feature>
<dbReference type="GO" id="GO:0008616">
    <property type="term" value="P:tRNA queuosine(34) biosynthetic process"/>
    <property type="evidence" value="ECO:0007669"/>
    <property type="project" value="UniProtKB-UniRule"/>
</dbReference>
<reference evidence="8" key="1">
    <citation type="journal article" date="2014" name="Sci. Data">
        <title>Genomes of diverse isolates of the marine cyanobacterium Prochlorococcus.</title>
        <authorList>
            <person name="Biller S."/>
            <person name="Berube P."/>
            <person name="Thompson J."/>
            <person name="Kelly L."/>
            <person name="Roggensack S."/>
            <person name="Awad L."/>
            <person name="Roache-Johnson K."/>
            <person name="Ding H."/>
            <person name="Giovannoni S.J."/>
            <person name="Moore L.R."/>
            <person name="Chisholm S.W."/>
        </authorList>
    </citation>
    <scope>NUCLEOTIDE SEQUENCE [LARGE SCALE GENOMIC DNA]</scope>
    <source>
        <strain evidence="8">GP2</strain>
    </source>
</reference>
<dbReference type="UniPathway" id="UPA00392"/>
<dbReference type="EMBL" id="JNAH01000003">
    <property type="protein sequence ID" value="KGF88507.1"/>
    <property type="molecule type" value="Genomic_DNA"/>
</dbReference>
<comment type="caution">
    <text evidence="7">The sequence shown here is derived from an EMBL/GenBank/DDBJ whole genome shotgun (WGS) entry which is preliminary data.</text>
</comment>
<organism evidence="7 8">
    <name type="scientific">Prochlorococcus marinus str. GP2</name>
    <dbReference type="NCBI Taxonomy" id="59925"/>
    <lineage>
        <taxon>Bacteria</taxon>
        <taxon>Bacillati</taxon>
        <taxon>Cyanobacteriota</taxon>
        <taxon>Cyanophyceae</taxon>
        <taxon>Synechococcales</taxon>
        <taxon>Prochlorococcaceae</taxon>
        <taxon>Prochlorococcus</taxon>
    </lineage>
</organism>
<feature type="binding site" evidence="5">
    <location>
        <position position="305"/>
    </location>
    <ligand>
        <name>Zn(2+)</name>
        <dbReference type="ChEBI" id="CHEBI:29105"/>
    </ligand>
</feature>
<feature type="binding site" evidence="5">
    <location>
        <begin position="92"/>
        <end position="96"/>
    </location>
    <ligand>
        <name>substrate</name>
    </ligand>
</feature>
<feature type="binding site" evidence="5">
    <location>
        <position position="303"/>
    </location>
    <ligand>
        <name>Zn(2+)</name>
        <dbReference type="ChEBI" id="CHEBI:29105"/>
    </ligand>
</feature>
<comment type="similarity">
    <text evidence="5">Belongs to the queuine tRNA-ribosyltransferase family.</text>
</comment>
<evidence type="ECO:0000256" key="1">
    <source>
        <dbReference type="ARBA" id="ARBA00022676"/>
    </source>
</evidence>
<evidence type="ECO:0000256" key="4">
    <source>
        <dbReference type="ARBA" id="ARBA00022785"/>
    </source>
</evidence>
<feature type="binding site" evidence="5">
    <location>
        <position position="188"/>
    </location>
    <ligand>
        <name>substrate</name>
    </ligand>
</feature>
<dbReference type="EC" id="2.4.2.29" evidence="5"/>
<dbReference type="InterPro" id="IPR002616">
    <property type="entry name" value="tRNA_ribo_trans-like"/>
</dbReference>
<dbReference type="Proteomes" id="UP000030598">
    <property type="component" value="Unassembled WGS sequence"/>
</dbReference>
<evidence type="ECO:0000313" key="7">
    <source>
        <dbReference type="EMBL" id="KGF88507.1"/>
    </source>
</evidence>
<evidence type="ECO:0000313" key="8">
    <source>
        <dbReference type="Proteomes" id="UP000030598"/>
    </source>
</evidence>
<dbReference type="STRING" id="59925.EU91_0440"/>
<accession>A0A0A1ZG20</accession>